<dbReference type="EMBL" id="JAKEKT020000090">
    <property type="protein sequence ID" value="KAL1637334.1"/>
    <property type="molecule type" value="Genomic_DNA"/>
</dbReference>
<dbReference type="SUPFAM" id="SSF48264">
    <property type="entry name" value="Cytochrome P450"/>
    <property type="match status" value="1"/>
</dbReference>
<evidence type="ECO:0000313" key="7">
    <source>
        <dbReference type="Proteomes" id="UP001521184"/>
    </source>
</evidence>
<evidence type="ECO:0000313" key="6">
    <source>
        <dbReference type="EMBL" id="KAL1637334.1"/>
    </source>
</evidence>
<name>A0ABR3TDP5_9PEZI</name>
<dbReference type="InterPro" id="IPR050121">
    <property type="entry name" value="Cytochrome_P450_monoxygenase"/>
</dbReference>
<keyword evidence="7" id="KW-1185">Reference proteome</keyword>
<evidence type="ECO:0008006" key="8">
    <source>
        <dbReference type="Google" id="ProtNLM"/>
    </source>
</evidence>
<dbReference type="Pfam" id="PF00067">
    <property type="entry name" value="p450"/>
    <property type="match status" value="1"/>
</dbReference>
<keyword evidence="5" id="KW-0408">Iron</keyword>
<organism evidence="6 7">
    <name type="scientific">Diplodia intermedia</name>
    <dbReference type="NCBI Taxonomy" id="856260"/>
    <lineage>
        <taxon>Eukaryota</taxon>
        <taxon>Fungi</taxon>
        <taxon>Dikarya</taxon>
        <taxon>Ascomycota</taxon>
        <taxon>Pezizomycotina</taxon>
        <taxon>Dothideomycetes</taxon>
        <taxon>Dothideomycetes incertae sedis</taxon>
        <taxon>Botryosphaeriales</taxon>
        <taxon>Botryosphaeriaceae</taxon>
        <taxon>Diplodia</taxon>
    </lineage>
</organism>
<evidence type="ECO:0000256" key="1">
    <source>
        <dbReference type="ARBA" id="ARBA00001971"/>
    </source>
</evidence>
<proteinExistence type="inferred from homology"/>
<accession>A0ABR3TDP5</accession>
<evidence type="ECO:0000256" key="5">
    <source>
        <dbReference type="ARBA" id="ARBA00023004"/>
    </source>
</evidence>
<reference evidence="6 7" key="1">
    <citation type="journal article" date="2023" name="Plant Dis.">
        <title>First Report of Diplodia intermedia Causing Canker and Dieback Diseases on Apple Trees in Canada.</title>
        <authorList>
            <person name="Ellouze W."/>
            <person name="Ilyukhin E."/>
            <person name="Sulman M."/>
            <person name="Ali S."/>
        </authorList>
    </citation>
    <scope>NUCLEOTIDE SEQUENCE [LARGE SCALE GENOMIC DNA]</scope>
    <source>
        <strain evidence="6 7">M45-28</strain>
    </source>
</reference>
<protein>
    <recommendedName>
        <fullName evidence="8">Cytochrome P450</fullName>
    </recommendedName>
</protein>
<evidence type="ECO:0000256" key="4">
    <source>
        <dbReference type="ARBA" id="ARBA00022723"/>
    </source>
</evidence>
<dbReference type="Proteomes" id="UP001521184">
    <property type="component" value="Unassembled WGS sequence"/>
</dbReference>
<evidence type="ECO:0000256" key="3">
    <source>
        <dbReference type="ARBA" id="ARBA00022617"/>
    </source>
</evidence>
<evidence type="ECO:0000256" key="2">
    <source>
        <dbReference type="ARBA" id="ARBA00010617"/>
    </source>
</evidence>
<dbReference type="InterPro" id="IPR036396">
    <property type="entry name" value="Cyt_P450_sf"/>
</dbReference>
<keyword evidence="4" id="KW-0479">Metal-binding</keyword>
<gene>
    <name evidence="6" type="ORF">SLS58_009343</name>
</gene>
<dbReference type="InterPro" id="IPR001128">
    <property type="entry name" value="Cyt_P450"/>
</dbReference>
<comment type="cofactor">
    <cofactor evidence="1">
        <name>heme</name>
        <dbReference type="ChEBI" id="CHEBI:30413"/>
    </cofactor>
</comment>
<dbReference type="Gene3D" id="1.10.630.10">
    <property type="entry name" value="Cytochrome P450"/>
    <property type="match status" value="1"/>
</dbReference>
<sequence>MNSTASIFMIAGSEATATLLSGLTYHLPMNPEKMRKLVEDIRKQTQNEEDLKIDNLRQLKYLQACFEEGLRVPSGLPRVTPKGTTYLRILAYHEMRLILAKTLRNFDLEFPESRGAWMHQKMWWGLWEKNPLMVRATAVKRRAHP</sequence>
<comment type="caution">
    <text evidence="6">The sequence shown here is derived from an EMBL/GenBank/DDBJ whole genome shotgun (WGS) entry which is preliminary data.</text>
</comment>
<keyword evidence="3" id="KW-0349">Heme</keyword>
<comment type="similarity">
    <text evidence="2">Belongs to the cytochrome P450 family.</text>
</comment>
<dbReference type="PANTHER" id="PTHR24305">
    <property type="entry name" value="CYTOCHROME P450"/>
    <property type="match status" value="1"/>
</dbReference>
<dbReference type="PANTHER" id="PTHR24305:SF210">
    <property type="entry name" value="CYTOCHROME P450 MONOOXYGENASE ASQL-RELATED"/>
    <property type="match status" value="1"/>
</dbReference>